<reference evidence="2 3" key="1">
    <citation type="journal article" date="2022" name="bioRxiv">
        <title>Genomics of Preaxostyla Flagellates Illuminates Evolutionary Transitions and the Path Towards Mitochondrial Loss.</title>
        <authorList>
            <person name="Novak L.V.F."/>
            <person name="Treitli S.C."/>
            <person name="Pyrih J."/>
            <person name="Halakuc P."/>
            <person name="Pipaliya S.V."/>
            <person name="Vacek V."/>
            <person name="Brzon O."/>
            <person name="Soukal P."/>
            <person name="Eme L."/>
            <person name="Dacks J.B."/>
            <person name="Karnkowska A."/>
            <person name="Elias M."/>
            <person name="Hampl V."/>
        </authorList>
    </citation>
    <scope>NUCLEOTIDE SEQUENCE [LARGE SCALE GENOMIC DNA]</scope>
    <source>
        <strain evidence="2">NAU3</strain>
        <tissue evidence="2">Gut</tissue>
    </source>
</reference>
<protein>
    <submittedName>
        <fullName evidence="2">Uncharacterized protein</fullName>
    </submittedName>
</protein>
<keyword evidence="3" id="KW-1185">Reference proteome</keyword>
<keyword evidence="1" id="KW-1133">Transmembrane helix</keyword>
<dbReference type="Proteomes" id="UP001281761">
    <property type="component" value="Unassembled WGS sequence"/>
</dbReference>
<keyword evidence="1" id="KW-0472">Membrane</keyword>
<feature type="transmembrane region" description="Helical" evidence="1">
    <location>
        <begin position="50"/>
        <end position="70"/>
    </location>
</feature>
<evidence type="ECO:0000256" key="1">
    <source>
        <dbReference type="SAM" id="Phobius"/>
    </source>
</evidence>
<gene>
    <name evidence="2" type="ORF">BLNAU_11910</name>
</gene>
<proteinExistence type="predicted"/>
<organism evidence="2 3">
    <name type="scientific">Blattamonas nauphoetae</name>
    <dbReference type="NCBI Taxonomy" id="2049346"/>
    <lineage>
        <taxon>Eukaryota</taxon>
        <taxon>Metamonada</taxon>
        <taxon>Preaxostyla</taxon>
        <taxon>Oxymonadida</taxon>
        <taxon>Blattamonas</taxon>
    </lineage>
</organism>
<dbReference type="EMBL" id="JARBJD010000095">
    <property type="protein sequence ID" value="KAK2953124.1"/>
    <property type="molecule type" value="Genomic_DNA"/>
</dbReference>
<evidence type="ECO:0000313" key="2">
    <source>
        <dbReference type="EMBL" id="KAK2953124.1"/>
    </source>
</evidence>
<keyword evidence="1" id="KW-0812">Transmembrane</keyword>
<comment type="caution">
    <text evidence="2">The sequence shown here is derived from an EMBL/GenBank/DDBJ whole genome shotgun (WGS) entry which is preliminary data.</text>
</comment>
<name>A0ABQ9XQL4_9EUKA</name>
<sequence length="72" mass="7989">MPNKATRVTVLVLAILCIFPLLGLIFSLISPKTERLTWTVYQRIVEDGNLLTLIILLAGIITIWAISVSLPQ</sequence>
<evidence type="ECO:0000313" key="3">
    <source>
        <dbReference type="Proteomes" id="UP001281761"/>
    </source>
</evidence>
<accession>A0ABQ9XQL4</accession>
<feature type="transmembrane region" description="Helical" evidence="1">
    <location>
        <begin position="6"/>
        <end position="29"/>
    </location>
</feature>